<dbReference type="InterPro" id="IPR056822">
    <property type="entry name" value="TEN_NHL"/>
</dbReference>
<keyword evidence="7" id="KW-1185">Reference proteome</keyword>
<name>A0A9X4H6M5_9FIRM</name>
<dbReference type="SUPFAM" id="SSF49363">
    <property type="entry name" value="Purple acid phosphatase, N-terminal domain"/>
    <property type="match status" value="1"/>
</dbReference>
<dbReference type="CDD" id="cd08548">
    <property type="entry name" value="Type_I_cohesin_like"/>
    <property type="match status" value="1"/>
</dbReference>
<dbReference type="InterPro" id="IPR003343">
    <property type="entry name" value="Big_2"/>
</dbReference>
<dbReference type="Pfam" id="PF07550">
    <property type="entry name" value="Shr-like_HID"/>
    <property type="match status" value="5"/>
</dbReference>
<dbReference type="Proteomes" id="UP001154312">
    <property type="component" value="Unassembled WGS sequence"/>
</dbReference>
<dbReference type="Gene3D" id="2.60.40.680">
    <property type="match status" value="1"/>
</dbReference>
<feature type="signal peptide" evidence="4">
    <location>
        <begin position="1"/>
        <end position="31"/>
    </location>
</feature>
<dbReference type="InterPro" id="IPR036116">
    <property type="entry name" value="FN3_sf"/>
</dbReference>
<dbReference type="Pfam" id="PF13290">
    <property type="entry name" value="CHB_HEX_C_1"/>
    <property type="match status" value="1"/>
</dbReference>
<dbReference type="Pfam" id="PF00395">
    <property type="entry name" value="SLH"/>
    <property type="match status" value="3"/>
</dbReference>
<evidence type="ECO:0000313" key="6">
    <source>
        <dbReference type="EMBL" id="MDF9409008.1"/>
    </source>
</evidence>
<dbReference type="CDD" id="cd14953">
    <property type="entry name" value="NHL_like_1"/>
    <property type="match status" value="1"/>
</dbReference>
<evidence type="ECO:0000313" key="7">
    <source>
        <dbReference type="Proteomes" id="UP001154312"/>
    </source>
</evidence>
<dbReference type="SMART" id="SM00635">
    <property type="entry name" value="BID_2"/>
    <property type="match status" value="1"/>
</dbReference>
<dbReference type="InterPro" id="IPR008963">
    <property type="entry name" value="Purple_acid_Pase-like_N"/>
</dbReference>
<feature type="domain" description="SLH" evidence="5">
    <location>
        <begin position="2948"/>
        <end position="3011"/>
    </location>
</feature>
<dbReference type="Pfam" id="PF00963">
    <property type="entry name" value="Cohesin"/>
    <property type="match status" value="1"/>
</dbReference>
<dbReference type="SUPFAM" id="SSF56300">
    <property type="entry name" value="Metallo-dependent phosphatases"/>
    <property type="match status" value="1"/>
</dbReference>
<dbReference type="PANTHER" id="PTHR46388">
    <property type="entry name" value="NHL REPEAT-CONTAINING PROTEIN 2"/>
    <property type="match status" value="1"/>
</dbReference>
<dbReference type="PANTHER" id="PTHR46388:SF2">
    <property type="entry name" value="NHL REPEAT-CONTAINING PROTEIN 2"/>
    <property type="match status" value="1"/>
</dbReference>
<comment type="caution">
    <text evidence="6">The sequence shown here is derived from an EMBL/GenBank/DDBJ whole genome shotgun (WGS) entry which is preliminary data.</text>
</comment>
<dbReference type="Gene3D" id="2.60.40.10">
    <property type="entry name" value="Immunoglobulins"/>
    <property type="match status" value="3"/>
</dbReference>
<feature type="repeat" description="NHL" evidence="3">
    <location>
        <begin position="505"/>
        <end position="541"/>
    </location>
</feature>
<dbReference type="InterPro" id="IPR036374">
    <property type="entry name" value="OxRdtase_Mopterin-bd_sf"/>
</dbReference>
<dbReference type="GO" id="GO:0000272">
    <property type="term" value="P:polysaccharide catabolic process"/>
    <property type="evidence" value="ECO:0007669"/>
    <property type="project" value="InterPro"/>
</dbReference>
<gene>
    <name evidence="6" type="ORF">L7E55_11660</name>
</gene>
<evidence type="ECO:0000256" key="1">
    <source>
        <dbReference type="ARBA" id="ARBA00022729"/>
    </source>
</evidence>
<dbReference type="InterPro" id="IPR059177">
    <property type="entry name" value="GH29D-like_dom"/>
</dbReference>
<keyword evidence="1 4" id="KW-0732">Signal</keyword>
<evidence type="ECO:0000256" key="4">
    <source>
        <dbReference type="SAM" id="SignalP"/>
    </source>
</evidence>
<dbReference type="Pfam" id="PF25021">
    <property type="entry name" value="TEN_NHL"/>
    <property type="match status" value="3"/>
</dbReference>
<dbReference type="Pfam" id="PF02368">
    <property type="entry name" value="Big_2"/>
    <property type="match status" value="1"/>
</dbReference>
<dbReference type="SUPFAM" id="SSF49265">
    <property type="entry name" value="Fibronectin type III"/>
    <property type="match status" value="1"/>
</dbReference>
<dbReference type="PROSITE" id="PS51272">
    <property type="entry name" value="SLH"/>
    <property type="match status" value="3"/>
</dbReference>
<dbReference type="Gene3D" id="2.60.40.1080">
    <property type="match status" value="1"/>
</dbReference>
<dbReference type="GO" id="GO:0003993">
    <property type="term" value="F:acid phosphatase activity"/>
    <property type="evidence" value="ECO:0007669"/>
    <property type="project" value="InterPro"/>
</dbReference>
<dbReference type="SUPFAM" id="SSF49384">
    <property type="entry name" value="Carbohydrate-binding domain"/>
    <property type="match status" value="1"/>
</dbReference>
<dbReference type="Gene3D" id="2.120.10.30">
    <property type="entry name" value="TolB, C-terminal domain"/>
    <property type="match status" value="3"/>
</dbReference>
<dbReference type="InterPro" id="IPR004843">
    <property type="entry name" value="Calcineurin-like_PHP"/>
</dbReference>
<dbReference type="InterPro" id="IPR001119">
    <property type="entry name" value="SLH_dom"/>
</dbReference>
<dbReference type="InterPro" id="IPR008964">
    <property type="entry name" value="Invasin/intimin_cell_adhesion"/>
</dbReference>
<dbReference type="Pfam" id="PF13287">
    <property type="entry name" value="Fn3_assoc"/>
    <property type="match status" value="2"/>
</dbReference>
<feature type="repeat" description="NHL" evidence="3">
    <location>
        <begin position="371"/>
        <end position="407"/>
    </location>
</feature>
<accession>A0A9X4H6M5</accession>
<dbReference type="InterPro" id="IPR008965">
    <property type="entry name" value="CBM2/CBM3_carb-bd_dom_sf"/>
</dbReference>
<evidence type="ECO:0000256" key="2">
    <source>
        <dbReference type="ARBA" id="ARBA00022737"/>
    </source>
</evidence>
<dbReference type="InterPro" id="IPR011042">
    <property type="entry name" value="6-blade_b-propeller_TolB-like"/>
</dbReference>
<evidence type="ECO:0000256" key="3">
    <source>
        <dbReference type="PROSITE-ProRule" id="PRU00504"/>
    </source>
</evidence>
<dbReference type="SMART" id="SM00060">
    <property type="entry name" value="FN3"/>
    <property type="match status" value="4"/>
</dbReference>
<dbReference type="SUPFAM" id="SSF56524">
    <property type="entry name" value="Oxidoreductase molybdopterin-binding domain"/>
    <property type="match status" value="3"/>
</dbReference>
<dbReference type="PROSITE" id="PS51125">
    <property type="entry name" value="NHL"/>
    <property type="match status" value="3"/>
</dbReference>
<evidence type="ECO:0000259" key="5">
    <source>
        <dbReference type="PROSITE" id="PS51272"/>
    </source>
</evidence>
<dbReference type="InterPro" id="IPR029052">
    <property type="entry name" value="Metallo-depent_PP-like"/>
</dbReference>
<proteinExistence type="predicted"/>
<dbReference type="RefSeq" id="WP_277444421.1">
    <property type="nucleotide sequence ID" value="NZ_JAKOAV010000022.1"/>
</dbReference>
<dbReference type="SUPFAM" id="SSF49373">
    <property type="entry name" value="Invasin/intimin cell-adhesion fragments"/>
    <property type="match status" value="1"/>
</dbReference>
<protein>
    <submittedName>
        <fullName evidence="6">DUF1533 domain-containing protein</fullName>
    </submittedName>
</protein>
<feature type="domain" description="SLH" evidence="5">
    <location>
        <begin position="3012"/>
        <end position="3066"/>
    </location>
</feature>
<dbReference type="InterPro" id="IPR002102">
    <property type="entry name" value="Cohesin_dom"/>
</dbReference>
<dbReference type="InterPro" id="IPR003961">
    <property type="entry name" value="FN3_dom"/>
</dbReference>
<dbReference type="Gene3D" id="2.60.40.380">
    <property type="entry name" value="Purple acid phosphatase-like, N-terminal"/>
    <property type="match status" value="1"/>
</dbReference>
<feature type="chain" id="PRO_5040937568" evidence="4">
    <location>
        <begin position="32"/>
        <end position="3143"/>
    </location>
</feature>
<dbReference type="InterPro" id="IPR011432">
    <property type="entry name" value="Shr-like_HID"/>
</dbReference>
<keyword evidence="2" id="KW-0677">Repeat</keyword>
<dbReference type="InterPro" id="IPR026876">
    <property type="entry name" value="Fn3_assoc_repeat"/>
</dbReference>
<dbReference type="SUPFAM" id="SSF63829">
    <property type="entry name" value="Calcium-dependent phosphotriesterase"/>
    <property type="match status" value="2"/>
</dbReference>
<dbReference type="Gene3D" id="3.90.420.10">
    <property type="entry name" value="Oxidoreductase, molybdopterin-binding domain"/>
    <property type="match status" value="2"/>
</dbReference>
<reference evidence="6" key="1">
    <citation type="submission" date="2022-02" db="EMBL/GenBank/DDBJ databases">
        <authorList>
            <person name="Leng L."/>
        </authorList>
    </citation>
    <scope>NUCLEOTIDE SEQUENCE</scope>
    <source>
        <strain evidence="6">JI</strain>
    </source>
</reference>
<sequence>MSSAKSKTWRVLLSVVFVMAMLFSYGPAANADESTVVTVGAVTGEPGTEIQVPVYLNSTGNVAVGQFDMYYDSALLTYTGYSRGDLVASTSHSFIVSNPSTGPKRTRVIISSNPKVAIPAGSGTLIILKYQVAAGAQPGQSCTLQLVHNPPTSTLKLNEVNNAVIPATWHDGQFSITGGPIALSVDPAAVTLNVGATRAVSATVNPNDAGLSYASSDTGVATVSAYGLISAVAPGVADITVTAAKAGYTTATATVAVTVVDAAPTWPAGAALTAAATGGSVNLSWPAAAGGAGVTGYQVCRDGSLLATVTSTVYTVDGLAPGKYYFTVRAVDTAGNLSAALSASAAPGLANGYITTVAGNGTLGYSGDNGPATAAQLNLPNGMAMDAAGNLYIADSENNRVRVVAAADGVRCGIAMTAGNIYTVAGTGNRGCSGDNGPAAGAQLNLPNSVAVDSAGNLYIADTDNHRVRMVAAADSTRYGIAMTAGKIYTVAGTGAAGYSGDGGPAAGAKLSYPQGVTVDSAGNLYIADNQNHRIRRVSPNGAITTVAGNEIPGYSGDNGPATGAQLTSPSAVAVDTAGNLYILDSYYQRVRMVAAVSGTKYGINMTAGNIYTVAGIGIPGYSGDGGPATGAQLTSPSAVAVDTAGNLYIADGNRVRRVAPGGIITTVAGTGVSGCSGDGGPAGGAQLTGTRGVAVDAAGNLYIADSGNQRVRYVPSPVSSSYLATLTLSGSPALNYSGAPFTYDLSSLTLAGVGQNGAAFDLTGQTVTWALISGPATISGSTLTINGSGIVSVTARALGITSNTLSLTVTNNAGSQPPALAADITGNNVGQDIELTFTDDPAWRGAIGGISIGGAALGAGQYTIAAGKITVSGAIFATAGDYAVVITAAGYANASVTQTILPPGIKTPPALAFDYTGNTAGQDIELTFTDDPIWRGAINQVSVDGAALGAGQYTIAAGKITISGAVFPAEKNYAVVITATGYANAGVTQPIEEIALEIKGDGVENPVSYTMSHLRAMPQYEHLYSTINVFPSKNFYRARGVKVSDLLAPAGVKNDARQIKFMSLDSEMAYTAEFPLPQFFNEKRYYYPHFKDVTTADGDGDGWIPGDSSGAEEVESIIALTVSIGHTKPPADFSDIDNDFSFKSLIVGQRSVLEETNPSFVKYMKVIKVLTADLEKCPNPQADPGVLDGTMTVPAGTKVYLSAPPDSLNYRQIHYTTDGSTPDVSSLIYNWSGNSYNPSRNVPLEIRKSTTLKAIFIGDGKRGGLDSDVVTYHYHVDVAMPPDLVTDTTDNTVGWPVELAFHFGNPYVTDDADWRAGISEVSVDGVVLAAGQYSAGTPGKLTISGDVFTTAKDYTIVIKAAGYTDATVTQTVLESLSEPPALAADTTGNVTGCQVELTFTDDPAWRGAITGITVDGAALAAGQYSKDTAGKITITANVFTAARDYTIVIKATGYNDATVTQTITGLVVEKAPLLTWSGDPKTTQTVTWLMPQTFATAKVQYLEAAGFTGSFAGAQEAAAAGRAFGASGADNLFSVNLTGLEPGTRYVYRVGSGADWSGQYTFTTASDTDAFSFLYLGDVHAGYSAGWDGQWSGMLDSACAAHPGLKFSLQGGDLTNADDEAEYRQFLGAATGTFSRIPFMPALGNHDGAFYLDFFTLPENGPAGQKKRFYSFDYGNAHFAVLDSDSNGDAAAAEWLRQDLQDNHSQWKFVVFHKPAYYASDDGKTATYDAIRATWVPIFEQNGVDMAFVGHQHVYMRTKPMRDNQVQADGQGITYVMGVSGPKYYAAGEDYDYVAKEVANVSNYQVVSIDGGELTLTSVQADGQVIDTYQIDKNAGVPAPVWPDGSALTAAVSGSDVVLSWPAATGDGITGYRVYQDGNLLTTVADAVYSGTVTGAVYGDAYSYTVTGLAPGSYQFSVKAVNAAQKTSAALTAGVSITGSMDTMAPVWPEGGALTAAVSGSSVALSWPAAYDNTGVTGYRIYRGTALLATVTGTVHSYPITVLASGSYTFSVIAVDAAGNAGAPLTAGAVIANSPEVALTITGDGVATTKSYTLDQLAAMEQYQQVYSAINTWPSKKWYVGKGVKLRDLLSQAGMAENAKLIKITSQDGYAVTLTVQELLNDKRYYFPHLMDSGTGDGGGHIPGSPAGAVEVEPILGLASAEGTSNPAYMNDANALLLMLGQRAVTEQTGNLFAKYVKKIEVLTSAPPKWDNPRAVPDSGTVAAGTLVRLSNDNMDDDKIYYTTDGSDPTLDSPMYNWIASRWWDARKNVLDTINHPIEIRKNTVIKAITIGPGKENSDIVTFSYQVDVPLPPVLKANATNVIGQQVDLTFDDDAAWRAAISQLSVDGAALDSVQYSVYAGKITIIGDVFKTAKDYLIEINAAGYNDAAVTLTITESSGTVEPEPEPKDVVLTISGNGLAKDKKYTLAALQAMEQYQQVYSAINTWPSKKWYVGKGVKLRDLLNQAGAAGSMIRFTAKDGYQMTLTAKELLQDRRYYFPRFMDTGGGNGGGHLPGSPAGAVEVEPIIGLVSAEGSNNPAYMNDVNTPLLMLGQRAVTEQTGNLFVKNLCKIEVLTTSPSRWDSPKAEPGSGTVAAGTKVKLSNANMDDDKIYYTTDGSTPTLDSPMYNWIASRWWSARGEATVAEINHPIEITKDTTIKAVTIGPGKEDSDVVTFTYKVMEAPSSASGTITPEKGGAVSLGNEVVIELPPGAVTSNVDVKIDRIAAPPAAPAGFKLLGGVYEFSVGDQKNYSFTKSVTIKLIFDPKALSPGETPAVYYYDETEGQWVNLGGTVSGNYITVQVDHFTKFAVMVALPASVTVKIKLDKGGTVSLNDEAVLEIPAGALSGAGEVEVKIERLAAPPAAPAGFKLAGSVYECSVGGKSSYEFAKPATIKLSFDPGLVEPGNTPAVFCYDEAKGQWVKLGGVVSGKTITVPVDHCGRFAVLTAARVILTDIAGHWAEAAIEKLVAMGAVSGYPDGTFQPDNTITRAEFATVLVKAFKLEGKGGQTFADTAGHWAADAVAAAACHGIVRGYDTNTFAPDDLITREQMAAMVVKAARPAPAAGGLQFSDGGSISGWAREAVVTATGNGIIKGYEDRTFRPQDNATRAEAVTVIVNALNSIAPAAPAAPPATGAAAAVSQQ</sequence>
<dbReference type="Pfam" id="PF00149">
    <property type="entry name" value="Metallophos"/>
    <property type="match status" value="1"/>
</dbReference>
<dbReference type="CDD" id="cd00063">
    <property type="entry name" value="FN3"/>
    <property type="match status" value="3"/>
</dbReference>
<dbReference type="Pfam" id="PF16656">
    <property type="entry name" value="Pur_ac_phosph_N"/>
    <property type="match status" value="1"/>
</dbReference>
<feature type="repeat" description="NHL" evidence="3">
    <location>
        <begin position="431"/>
        <end position="468"/>
    </location>
</feature>
<dbReference type="GO" id="GO:0030246">
    <property type="term" value="F:carbohydrate binding"/>
    <property type="evidence" value="ECO:0007669"/>
    <property type="project" value="InterPro"/>
</dbReference>
<dbReference type="Pfam" id="PF00041">
    <property type="entry name" value="fn3"/>
    <property type="match status" value="1"/>
</dbReference>
<dbReference type="InterPro" id="IPR001258">
    <property type="entry name" value="NHL_repeat"/>
</dbReference>
<dbReference type="InterPro" id="IPR015914">
    <property type="entry name" value="PAPs_N"/>
</dbReference>
<dbReference type="Gene3D" id="3.60.21.10">
    <property type="match status" value="1"/>
</dbReference>
<dbReference type="GO" id="GO:0046872">
    <property type="term" value="F:metal ion binding"/>
    <property type="evidence" value="ECO:0007669"/>
    <property type="project" value="InterPro"/>
</dbReference>
<feature type="domain" description="SLH" evidence="5">
    <location>
        <begin position="3067"/>
        <end position="3130"/>
    </location>
</feature>
<organism evidence="6 7">
    <name type="scientific">Pelotomaculum isophthalicicum JI</name>
    <dbReference type="NCBI Taxonomy" id="947010"/>
    <lineage>
        <taxon>Bacteria</taxon>
        <taxon>Bacillati</taxon>
        <taxon>Bacillota</taxon>
        <taxon>Clostridia</taxon>
        <taxon>Eubacteriales</taxon>
        <taxon>Desulfotomaculaceae</taxon>
        <taxon>Pelotomaculum</taxon>
    </lineage>
</organism>
<dbReference type="InterPro" id="IPR013783">
    <property type="entry name" value="Ig-like_fold"/>
</dbReference>
<dbReference type="EMBL" id="JAKOAV010000022">
    <property type="protein sequence ID" value="MDF9409008.1"/>
    <property type="molecule type" value="Genomic_DNA"/>
</dbReference>